<dbReference type="SUPFAM" id="SSF48371">
    <property type="entry name" value="ARM repeat"/>
    <property type="match status" value="1"/>
</dbReference>
<evidence type="ECO:0000256" key="1">
    <source>
        <dbReference type="ARBA" id="ARBA00005486"/>
    </source>
</evidence>
<proteinExistence type="inferred from homology"/>
<dbReference type="InterPro" id="IPR056396">
    <property type="entry name" value="HEAT_SCC3-SA"/>
</dbReference>
<name>A0A1B6CXM9_9HEMI</name>
<reference evidence="3" key="1">
    <citation type="submission" date="2015-12" db="EMBL/GenBank/DDBJ databases">
        <title>De novo transcriptome assembly of four potential Pierce s Disease insect vectors from Arizona vineyards.</title>
        <authorList>
            <person name="Tassone E.E."/>
        </authorList>
    </citation>
    <scope>NUCLEOTIDE SEQUENCE</scope>
</reference>
<dbReference type="InterPro" id="IPR011989">
    <property type="entry name" value="ARM-like"/>
</dbReference>
<dbReference type="PANTHER" id="PTHR11199:SF0">
    <property type="entry name" value="LD34181P-RELATED"/>
    <property type="match status" value="1"/>
</dbReference>
<dbReference type="Pfam" id="PF21581">
    <property type="entry name" value="SCD"/>
    <property type="match status" value="1"/>
</dbReference>
<feature type="non-terminal residue" evidence="3">
    <location>
        <position position="653"/>
    </location>
</feature>
<dbReference type="Pfam" id="PF24571">
    <property type="entry name" value="HEAT_SCC3-SA"/>
    <property type="match status" value="1"/>
</dbReference>
<gene>
    <name evidence="3" type="ORF">g.4869</name>
</gene>
<protein>
    <recommendedName>
        <fullName evidence="2">SCD domain-containing protein</fullName>
    </recommendedName>
</protein>
<organism evidence="3">
    <name type="scientific">Clastoptera arizonana</name>
    <name type="common">Arizona spittle bug</name>
    <dbReference type="NCBI Taxonomy" id="38151"/>
    <lineage>
        <taxon>Eukaryota</taxon>
        <taxon>Metazoa</taxon>
        <taxon>Ecdysozoa</taxon>
        <taxon>Arthropoda</taxon>
        <taxon>Hexapoda</taxon>
        <taxon>Insecta</taxon>
        <taxon>Pterygota</taxon>
        <taxon>Neoptera</taxon>
        <taxon>Paraneoptera</taxon>
        <taxon>Hemiptera</taxon>
        <taxon>Auchenorrhyncha</taxon>
        <taxon>Cercopoidea</taxon>
        <taxon>Clastopteridae</taxon>
        <taxon>Clastoptera</taxon>
    </lineage>
</organism>
<dbReference type="GO" id="GO:0007062">
    <property type="term" value="P:sister chromatid cohesion"/>
    <property type="evidence" value="ECO:0007669"/>
    <property type="project" value="TreeGrafter"/>
</dbReference>
<dbReference type="GO" id="GO:0000785">
    <property type="term" value="C:chromatin"/>
    <property type="evidence" value="ECO:0007669"/>
    <property type="project" value="TreeGrafter"/>
</dbReference>
<feature type="domain" description="SCD" evidence="2">
    <location>
        <begin position="187"/>
        <end position="276"/>
    </location>
</feature>
<comment type="similarity">
    <text evidence="1">Belongs to the SCC3 family.</text>
</comment>
<evidence type="ECO:0000313" key="3">
    <source>
        <dbReference type="EMBL" id="JAS18236.1"/>
    </source>
</evidence>
<accession>A0A1B6CXM9</accession>
<evidence type="ECO:0000259" key="2">
    <source>
        <dbReference type="PROSITE" id="PS51425"/>
    </source>
</evidence>
<dbReference type="EMBL" id="GEDC01019062">
    <property type="protein sequence ID" value="JAS18236.1"/>
    <property type="molecule type" value="Transcribed_RNA"/>
</dbReference>
<dbReference type="PROSITE" id="PS51425">
    <property type="entry name" value="SCD"/>
    <property type="match status" value="1"/>
</dbReference>
<dbReference type="GO" id="GO:0005634">
    <property type="term" value="C:nucleus"/>
    <property type="evidence" value="ECO:0007669"/>
    <property type="project" value="TreeGrafter"/>
</dbReference>
<dbReference type="InterPro" id="IPR020839">
    <property type="entry name" value="SCD"/>
</dbReference>
<dbReference type="InterPro" id="IPR016024">
    <property type="entry name" value="ARM-type_fold"/>
</dbReference>
<sequence length="653" mass="75745">MSLECDDKSFEHLQFWQLFSTEGSSLRGLVVTTFLRTNIQPVAEMWLKVLQKSELNAFSLIMDVLHPSNFVQTPKDEIFLTNKTNVNTMKHNLMKFFNYIITSDFIRRSSLIKHLTSHLTEMVFSKYIDVRIVAFLVGREIISSLLELEENLLSEEDDSESESGVKKQNRKKEYLNLQIDKLFTQIIARSLCDVESIIRVKPLLTIGNWIIVHPKRMATDYYLKYIIRLFYDKNSFVRLKAVKMAVEIVKDIKDRSIIHEFVIRAVEGLKPRVMDVNSEIGAEAIKALDVIDSNFEMLISDEDQVLIFKEIYSHSEIRALAAGRFLTRKFTTDKSGENFLMKIIDFQMLQNLDSDEYLISAIVQYTPYLTQWSNWITCLHNENDMEKKVLICSLLKHTVSVTTTGQLVWSEDSKKHLSVQKKLQANQKSIKNYFIEIIVELIEEYAQYPKCLVHIISIPRYFVNISDSEIPVLMSLLSTFKEFILTSQDMKLVKECFHAFNYVTQKLNSEWANKAQNMFQPILEQLNKFLLINISKYIQNNQMKVDSEDLKINLQRCNVCATFGISQNILKLDVDAFNTSIIKQDLAGIDIFGNLCLINISNVFSHFQIQLKQGCDIQKEVVDDLKTKVNYVLDGALFIIRSKLDKKSREMGF</sequence>
<dbReference type="PANTHER" id="PTHR11199">
    <property type="entry name" value="STROMAL ANTIGEN"/>
    <property type="match status" value="1"/>
</dbReference>
<dbReference type="GO" id="GO:0003682">
    <property type="term" value="F:chromatin binding"/>
    <property type="evidence" value="ECO:0007669"/>
    <property type="project" value="TreeGrafter"/>
</dbReference>
<dbReference type="Gene3D" id="1.25.10.10">
    <property type="entry name" value="Leucine-rich Repeat Variant"/>
    <property type="match status" value="1"/>
</dbReference>
<dbReference type="GO" id="GO:0008278">
    <property type="term" value="C:cohesin complex"/>
    <property type="evidence" value="ECO:0007669"/>
    <property type="project" value="TreeGrafter"/>
</dbReference>
<dbReference type="InterPro" id="IPR039662">
    <property type="entry name" value="Cohesin_Scc3/SA"/>
</dbReference>
<dbReference type="AlphaFoldDB" id="A0A1B6CXM9"/>